<evidence type="ECO:0000256" key="2">
    <source>
        <dbReference type="SAM" id="Phobius"/>
    </source>
</evidence>
<feature type="transmembrane region" description="Helical" evidence="2">
    <location>
        <begin position="20"/>
        <end position="39"/>
    </location>
</feature>
<dbReference type="STRING" id="84035.SAMN05660742_12267"/>
<keyword evidence="2" id="KW-0812">Transmembrane</keyword>
<protein>
    <submittedName>
        <fullName evidence="3">Uncharacterized protein</fullName>
    </submittedName>
</protein>
<accession>A0A1H7CSR7</accession>
<keyword evidence="4" id="KW-1185">Reference proteome</keyword>
<sequence>MESFIQNITGGNTTIQTALISALTAAVTAIVVACISWYCSRKNLKMQEKQFKRKLKEQKVAFKEQCRQFEITLQNQQLIKYKELITTERIKWVSLLRENITEYLSMTHHLMQKKLTFIMMKEPEERKNELGKFLVSIEDDYTKLITLSYAIIDRLNPDKKNELDLGEIDHISFKLQLNLINDNVAKFLNDGTNEALDSYEYQKNTNIKIEEFSILCQKLLKYEWENTKKEAKLLYDHQL</sequence>
<name>A0A1H7CSR7_9FIRM</name>
<evidence type="ECO:0000313" key="3">
    <source>
        <dbReference type="EMBL" id="SEJ89770.1"/>
    </source>
</evidence>
<evidence type="ECO:0000256" key="1">
    <source>
        <dbReference type="SAM" id="Coils"/>
    </source>
</evidence>
<gene>
    <name evidence="3" type="ORF">SAMN05660742_12267</name>
</gene>
<dbReference type="EMBL" id="FNZK01000022">
    <property type="protein sequence ID" value="SEJ89770.1"/>
    <property type="molecule type" value="Genomic_DNA"/>
</dbReference>
<evidence type="ECO:0000313" key="4">
    <source>
        <dbReference type="Proteomes" id="UP000199662"/>
    </source>
</evidence>
<feature type="coiled-coil region" evidence="1">
    <location>
        <begin position="41"/>
        <end position="72"/>
    </location>
</feature>
<dbReference type="RefSeq" id="WP_091834849.1">
    <property type="nucleotide sequence ID" value="NZ_FNZK01000022.1"/>
</dbReference>
<proteinExistence type="predicted"/>
<dbReference type="Proteomes" id="UP000199662">
    <property type="component" value="Unassembled WGS sequence"/>
</dbReference>
<keyword evidence="2" id="KW-1133">Transmembrane helix</keyword>
<keyword evidence="2" id="KW-0472">Membrane</keyword>
<reference evidence="3 4" key="1">
    <citation type="submission" date="2016-10" db="EMBL/GenBank/DDBJ databases">
        <authorList>
            <person name="de Groot N.N."/>
        </authorList>
    </citation>
    <scope>NUCLEOTIDE SEQUENCE [LARGE SCALE GENOMIC DNA]</scope>
    <source>
        <strain evidence="3 4">DSM 2179</strain>
    </source>
</reference>
<dbReference type="AlphaFoldDB" id="A0A1H7CSR7"/>
<keyword evidence="1" id="KW-0175">Coiled coil</keyword>
<organism evidence="3 4">
    <name type="scientific">Propionispira arboris</name>
    <dbReference type="NCBI Taxonomy" id="84035"/>
    <lineage>
        <taxon>Bacteria</taxon>
        <taxon>Bacillati</taxon>
        <taxon>Bacillota</taxon>
        <taxon>Negativicutes</taxon>
        <taxon>Selenomonadales</taxon>
        <taxon>Selenomonadaceae</taxon>
        <taxon>Propionispira</taxon>
    </lineage>
</organism>